<dbReference type="InterPro" id="IPR015500">
    <property type="entry name" value="Peptidase_S8_subtilisin-rel"/>
</dbReference>
<keyword evidence="4 5" id="KW-0720">Serine protease</keyword>
<keyword evidence="8" id="KW-0732">Signal</keyword>
<dbReference type="GO" id="GO:0006508">
    <property type="term" value="P:proteolysis"/>
    <property type="evidence" value="ECO:0007669"/>
    <property type="project" value="UniProtKB-KW"/>
</dbReference>
<evidence type="ECO:0000313" key="10">
    <source>
        <dbReference type="EMBL" id="TBO56309.1"/>
    </source>
</evidence>
<dbReference type="PRINTS" id="PR00723">
    <property type="entry name" value="SUBTILISIN"/>
</dbReference>
<dbReference type="PROSITE" id="PS51892">
    <property type="entry name" value="SUBTILASE"/>
    <property type="match status" value="1"/>
</dbReference>
<accession>A0A4Q9HPD9</accession>
<dbReference type="InterPro" id="IPR023827">
    <property type="entry name" value="Peptidase_S8_Asp-AS"/>
</dbReference>
<dbReference type="SUPFAM" id="SSF52743">
    <property type="entry name" value="Subtilisin-like"/>
    <property type="match status" value="1"/>
</dbReference>
<protein>
    <submittedName>
        <fullName evidence="10">Peptidase M8</fullName>
    </submittedName>
</protein>
<evidence type="ECO:0000256" key="3">
    <source>
        <dbReference type="ARBA" id="ARBA00022801"/>
    </source>
</evidence>
<dbReference type="EMBL" id="SIXH01000356">
    <property type="protein sequence ID" value="TBO56309.1"/>
    <property type="molecule type" value="Genomic_DNA"/>
</dbReference>
<dbReference type="Pfam" id="PF00082">
    <property type="entry name" value="Peptidase_S8"/>
    <property type="match status" value="1"/>
</dbReference>
<dbReference type="InterPro" id="IPR000209">
    <property type="entry name" value="Peptidase_S8/S53_dom"/>
</dbReference>
<feature type="signal peptide" evidence="8">
    <location>
        <begin position="1"/>
        <end position="28"/>
    </location>
</feature>
<comment type="similarity">
    <text evidence="1 5">Belongs to the peptidase S8 family.</text>
</comment>
<reference evidence="10 11" key="1">
    <citation type="submission" date="2019-02" db="EMBL/GenBank/DDBJ databases">
        <title>Draft Genome Sequence of Streptomyces sp. AM-2504, identified by 16S rRNA comparative analysis as a Streptomyces Kasugaensis strain.</title>
        <authorList>
            <person name="Napolioni V."/>
            <person name="Giuliodori A.M."/>
            <person name="Spurio R."/>
            <person name="Fabbretti A."/>
        </authorList>
    </citation>
    <scope>NUCLEOTIDE SEQUENCE [LARGE SCALE GENOMIC DNA]</scope>
    <source>
        <strain evidence="10 11">AM-2504</strain>
    </source>
</reference>
<evidence type="ECO:0000256" key="5">
    <source>
        <dbReference type="PROSITE-ProRule" id="PRU01240"/>
    </source>
</evidence>
<keyword evidence="7" id="KW-0472">Membrane</keyword>
<dbReference type="GO" id="GO:0004252">
    <property type="term" value="F:serine-type endopeptidase activity"/>
    <property type="evidence" value="ECO:0007669"/>
    <property type="project" value="UniProtKB-UniRule"/>
</dbReference>
<evidence type="ECO:0000313" key="11">
    <source>
        <dbReference type="Proteomes" id="UP000292452"/>
    </source>
</evidence>
<feature type="region of interest" description="Disordered" evidence="6">
    <location>
        <begin position="317"/>
        <end position="355"/>
    </location>
</feature>
<feature type="chain" id="PRO_5020785525" evidence="8">
    <location>
        <begin position="29"/>
        <end position="396"/>
    </location>
</feature>
<dbReference type="InterPro" id="IPR036852">
    <property type="entry name" value="Peptidase_S8/S53_dom_sf"/>
</dbReference>
<feature type="active site" description="Charge relay system" evidence="5">
    <location>
        <position position="103"/>
    </location>
</feature>
<name>A0A4Q9HPD9_STRKA</name>
<keyword evidence="2 5" id="KW-0645">Protease</keyword>
<keyword evidence="7" id="KW-0812">Transmembrane</keyword>
<organism evidence="10 11">
    <name type="scientific">Streptomyces kasugaensis</name>
    <dbReference type="NCBI Taxonomy" id="1946"/>
    <lineage>
        <taxon>Bacteria</taxon>
        <taxon>Bacillati</taxon>
        <taxon>Actinomycetota</taxon>
        <taxon>Actinomycetes</taxon>
        <taxon>Kitasatosporales</taxon>
        <taxon>Streptomycetaceae</taxon>
        <taxon>Streptomyces</taxon>
    </lineage>
</organism>
<evidence type="ECO:0000256" key="4">
    <source>
        <dbReference type="ARBA" id="ARBA00022825"/>
    </source>
</evidence>
<evidence type="ECO:0000256" key="2">
    <source>
        <dbReference type="ARBA" id="ARBA00022670"/>
    </source>
</evidence>
<evidence type="ECO:0000259" key="9">
    <source>
        <dbReference type="Pfam" id="PF00082"/>
    </source>
</evidence>
<feature type="domain" description="Peptidase S8/S53" evidence="9">
    <location>
        <begin position="53"/>
        <end position="307"/>
    </location>
</feature>
<evidence type="ECO:0000256" key="6">
    <source>
        <dbReference type="SAM" id="MobiDB-lite"/>
    </source>
</evidence>
<dbReference type="InterPro" id="IPR050131">
    <property type="entry name" value="Peptidase_S8_subtilisin-like"/>
</dbReference>
<keyword evidence="11" id="KW-1185">Reference proteome</keyword>
<evidence type="ECO:0000256" key="8">
    <source>
        <dbReference type="SAM" id="SignalP"/>
    </source>
</evidence>
<feature type="active site" description="Charge relay system" evidence="5">
    <location>
        <position position="62"/>
    </location>
</feature>
<dbReference type="Gene3D" id="3.40.50.200">
    <property type="entry name" value="Peptidase S8/S53 domain"/>
    <property type="match status" value="1"/>
</dbReference>
<feature type="active site" description="Charge relay system" evidence="5">
    <location>
        <position position="253"/>
    </location>
</feature>
<dbReference type="PANTHER" id="PTHR43806">
    <property type="entry name" value="PEPTIDASE S8"/>
    <property type="match status" value="1"/>
</dbReference>
<dbReference type="RefSeq" id="WP_131125394.1">
    <property type="nucleotide sequence ID" value="NZ_SIXH01000356.1"/>
</dbReference>
<feature type="region of interest" description="Disordered" evidence="6">
    <location>
        <begin position="79"/>
        <end position="99"/>
    </location>
</feature>
<comment type="caution">
    <text evidence="10">The sequence shown here is derived from an EMBL/GenBank/DDBJ whole genome shotgun (WGS) entry which is preliminary data.</text>
</comment>
<dbReference type="PROSITE" id="PS00136">
    <property type="entry name" value="SUBTILASE_ASP"/>
    <property type="match status" value="1"/>
</dbReference>
<sequence length="396" mass="40260">MRATRTVHATVGATLTGVLLLTAGGTAAADQVRKDLWPLEAFEAQALWQKATGKGVTVAVLDSGFRTTHQDLTGQFLPGADFTNTSQGDGSKDLAPGQDLRDHGTAMAGIIAGHGHGPGGSEGVKGLAPGAKILPIPQYKNGAAATRYAVDHGADVINMSYGETFVADTCESIHYAIEKGVVVVAAVGNDGWSQRSYPVGCPGAIGVGSVDQYGKASDDNNFNSDLDLLAPGVKIPAAMGGSDTAYRTEDGSSAATAYVSGAVALLKEKFPHLTPGQIANRLVKTAGLAGPQKAMHLKLPDVHYGYGFIQPGPALTRDIPAGPAQGPLPMPQGKAPQTAVVPGADKGPDPDPPMGGKEKLMLFGGGVVGLLAIGAIVTGAVTSARRRKSGGSGAWS</sequence>
<evidence type="ECO:0000256" key="1">
    <source>
        <dbReference type="ARBA" id="ARBA00011073"/>
    </source>
</evidence>
<keyword evidence="7" id="KW-1133">Transmembrane helix</keyword>
<dbReference type="AlphaFoldDB" id="A0A4Q9HPD9"/>
<keyword evidence="3 5" id="KW-0378">Hydrolase</keyword>
<proteinExistence type="inferred from homology"/>
<dbReference type="Proteomes" id="UP000292452">
    <property type="component" value="Unassembled WGS sequence"/>
</dbReference>
<evidence type="ECO:0000256" key="7">
    <source>
        <dbReference type="SAM" id="Phobius"/>
    </source>
</evidence>
<feature type="transmembrane region" description="Helical" evidence="7">
    <location>
        <begin position="360"/>
        <end position="381"/>
    </location>
</feature>
<gene>
    <name evidence="10" type="ORF">EYS09_28595</name>
</gene>
<dbReference type="PANTHER" id="PTHR43806:SF11">
    <property type="entry name" value="CEREVISIN-RELATED"/>
    <property type="match status" value="1"/>
</dbReference>